<feature type="transmembrane region" description="Helical" evidence="6">
    <location>
        <begin position="328"/>
        <end position="350"/>
    </location>
</feature>
<keyword evidence="9" id="KW-1185">Reference proteome</keyword>
<dbReference type="EMBL" id="JBHTOC010000010">
    <property type="protein sequence ID" value="MFD1430128.1"/>
    <property type="molecule type" value="Genomic_DNA"/>
</dbReference>
<dbReference type="InterPro" id="IPR011701">
    <property type="entry name" value="MFS"/>
</dbReference>
<feature type="transmembrane region" description="Helical" evidence="6">
    <location>
        <begin position="427"/>
        <end position="447"/>
    </location>
</feature>
<comment type="subcellular location">
    <subcellularLocation>
        <location evidence="1">Cell membrane</location>
        <topology evidence="1">Multi-pass membrane protein</topology>
    </subcellularLocation>
</comment>
<sequence length="457" mass="48516">MTETNAPSSQRAFIATLLTGTFSMSISQSSLSTAYPTFMKTFGLGADTIAWLTTGFMLVMSLMIPVSPWLLNNVPFKRLFQSVVAIFGLGTALCIWAPSFSVLLVGRLLEALAVGILFPSYQTVMLTITPQEKRGAVMGTAGLVMGSALAVGPIISGVLLHWFAWQALFVVFLLVALGVFLASTVTITDVMPLHVSQLDWLSVVLAASFPALLYVLTVTTSRGFSWPLAILLVAAVLAGIWFIVRQWRATQPLLQLRVFATPMFTKSVLMTGISYIGLIVTTIVMPLYFQKVLHENTLISGLSLVPAAVLLSLLNPRAGKMLDRLGPRLVVTTGMGLITVGFALMALLAGRMTLPMAIIGAMIAEAGNAFVMMPSVTAGANALPKDLISDGTAVTTTVRQLLGSTGVAVATLILQQVQALSGSLITGFHFTFLVFAIVGAAGLMLGMTMPGKQVKAR</sequence>
<protein>
    <submittedName>
        <fullName evidence="8">MFS transporter</fullName>
    </submittedName>
</protein>
<feature type="transmembrane region" description="Helical" evidence="6">
    <location>
        <begin position="224"/>
        <end position="244"/>
    </location>
</feature>
<dbReference type="PROSITE" id="PS50850">
    <property type="entry name" value="MFS"/>
    <property type="match status" value="1"/>
</dbReference>
<feature type="transmembrane region" description="Helical" evidence="6">
    <location>
        <begin position="264"/>
        <end position="285"/>
    </location>
</feature>
<evidence type="ECO:0000256" key="2">
    <source>
        <dbReference type="ARBA" id="ARBA00022448"/>
    </source>
</evidence>
<reference evidence="9" key="1">
    <citation type="journal article" date="2019" name="Int. J. Syst. Evol. Microbiol.">
        <title>The Global Catalogue of Microorganisms (GCM) 10K type strain sequencing project: providing services to taxonomists for standard genome sequencing and annotation.</title>
        <authorList>
            <consortium name="The Broad Institute Genomics Platform"/>
            <consortium name="The Broad Institute Genome Sequencing Center for Infectious Disease"/>
            <person name="Wu L."/>
            <person name="Ma J."/>
        </authorList>
    </citation>
    <scope>NUCLEOTIDE SEQUENCE [LARGE SCALE GENOMIC DNA]</scope>
    <source>
        <strain evidence="9">CCM 8980</strain>
    </source>
</reference>
<dbReference type="PANTHER" id="PTHR42718:SF9">
    <property type="entry name" value="MAJOR FACILITATOR SUPERFAMILY MULTIDRUG TRANSPORTER MFSC"/>
    <property type="match status" value="1"/>
</dbReference>
<feature type="transmembrane region" description="Helical" evidence="6">
    <location>
        <begin position="169"/>
        <end position="188"/>
    </location>
</feature>
<name>A0ABW4CK45_9LACO</name>
<comment type="caution">
    <text evidence="8">The sequence shown here is derived from an EMBL/GenBank/DDBJ whole genome shotgun (WGS) entry which is preliminary data.</text>
</comment>
<feature type="transmembrane region" description="Helical" evidence="6">
    <location>
        <begin position="83"/>
        <end position="105"/>
    </location>
</feature>
<evidence type="ECO:0000313" key="8">
    <source>
        <dbReference type="EMBL" id="MFD1430128.1"/>
    </source>
</evidence>
<dbReference type="PANTHER" id="PTHR42718">
    <property type="entry name" value="MAJOR FACILITATOR SUPERFAMILY MULTIDRUG TRANSPORTER MFSC"/>
    <property type="match status" value="1"/>
</dbReference>
<feature type="transmembrane region" description="Helical" evidence="6">
    <location>
        <begin position="50"/>
        <end position="71"/>
    </location>
</feature>
<evidence type="ECO:0000256" key="4">
    <source>
        <dbReference type="ARBA" id="ARBA00022989"/>
    </source>
</evidence>
<evidence type="ECO:0000256" key="1">
    <source>
        <dbReference type="ARBA" id="ARBA00004651"/>
    </source>
</evidence>
<keyword evidence="2" id="KW-0813">Transport</keyword>
<evidence type="ECO:0000256" key="6">
    <source>
        <dbReference type="SAM" id="Phobius"/>
    </source>
</evidence>
<feature type="transmembrane region" description="Helical" evidence="6">
    <location>
        <begin position="356"/>
        <end position="380"/>
    </location>
</feature>
<evidence type="ECO:0000256" key="3">
    <source>
        <dbReference type="ARBA" id="ARBA00022692"/>
    </source>
</evidence>
<keyword evidence="3 6" id="KW-0812">Transmembrane</keyword>
<evidence type="ECO:0000256" key="5">
    <source>
        <dbReference type="ARBA" id="ARBA00023136"/>
    </source>
</evidence>
<dbReference type="InterPro" id="IPR020846">
    <property type="entry name" value="MFS_dom"/>
</dbReference>
<feature type="transmembrane region" description="Helical" evidence="6">
    <location>
        <begin position="141"/>
        <end position="163"/>
    </location>
</feature>
<proteinExistence type="predicted"/>
<keyword evidence="5 6" id="KW-0472">Membrane</keyword>
<dbReference type="InterPro" id="IPR036259">
    <property type="entry name" value="MFS_trans_sf"/>
</dbReference>
<evidence type="ECO:0000313" key="9">
    <source>
        <dbReference type="Proteomes" id="UP001597196"/>
    </source>
</evidence>
<dbReference type="SUPFAM" id="SSF103473">
    <property type="entry name" value="MFS general substrate transporter"/>
    <property type="match status" value="1"/>
</dbReference>
<keyword evidence="4 6" id="KW-1133">Transmembrane helix</keyword>
<dbReference type="RefSeq" id="WP_225877879.1">
    <property type="nucleotide sequence ID" value="NZ_BOLQ01000004.1"/>
</dbReference>
<gene>
    <name evidence="8" type="ORF">ACFQ4P_07705</name>
</gene>
<feature type="transmembrane region" description="Helical" evidence="6">
    <location>
        <begin position="200"/>
        <end position="218"/>
    </location>
</feature>
<dbReference type="Pfam" id="PF07690">
    <property type="entry name" value="MFS_1"/>
    <property type="match status" value="1"/>
</dbReference>
<dbReference type="Gene3D" id="1.20.1250.20">
    <property type="entry name" value="MFS general substrate transporter like domains"/>
    <property type="match status" value="2"/>
</dbReference>
<organism evidence="8 9">
    <name type="scientific">Lacticaseibacillus mingshuiensis</name>
    <dbReference type="NCBI Taxonomy" id="2799574"/>
    <lineage>
        <taxon>Bacteria</taxon>
        <taxon>Bacillati</taxon>
        <taxon>Bacillota</taxon>
        <taxon>Bacilli</taxon>
        <taxon>Lactobacillales</taxon>
        <taxon>Lactobacillaceae</taxon>
        <taxon>Lacticaseibacillus</taxon>
    </lineage>
</organism>
<feature type="domain" description="Major facilitator superfamily (MFS) profile" evidence="7">
    <location>
        <begin position="13"/>
        <end position="454"/>
    </location>
</feature>
<evidence type="ECO:0000259" key="7">
    <source>
        <dbReference type="PROSITE" id="PS50850"/>
    </source>
</evidence>
<accession>A0ABW4CK45</accession>
<feature type="transmembrane region" description="Helical" evidence="6">
    <location>
        <begin position="297"/>
        <end position="316"/>
    </location>
</feature>
<dbReference type="Proteomes" id="UP001597196">
    <property type="component" value="Unassembled WGS sequence"/>
</dbReference>